<evidence type="ECO:0000256" key="4">
    <source>
        <dbReference type="ARBA" id="ARBA00022827"/>
    </source>
</evidence>
<proteinExistence type="inferred from homology"/>
<organism evidence="10 11">
    <name type="scientific">Hyphomonas polymorpha PS728</name>
    <dbReference type="NCBI Taxonomy" id="1280954"/>
    <lineage>
        <taxon>Bacteria</taxon>
        <taxon>Pseudomonadati</taxon>
        <taxon>Pseudomonadota</taxon>
        <taxon>Alphaproteobacteria</taxon>
        <taxon>Hyphomonadales</taxon>
        <taxon>Hyphomonadaceae</taxon>
        <taxon>Hyphomonas</taxon>
    </lineage>
</organism>
<evidence type="ECO:0000256" key="2">
    <source>
        <dbReference type="ARBA" id="ARBA00009347"/>
    </source>
</evidence>
<dbReference type="AlphaFoldDB" id="A0A062VF78"/>
<dbReference type="InterPro" id="IPR036250">
    <property type="entry name" value="AcylCo_DH-like_C"/>
</dbReference>
<dbReference type="RefSeq" id="WP_035598509.1">
    <property type="nucleotide sequence ID" value="NZ_ARYM01000012.1"/>
</dbReference>
<dbReference type="eggNOG" id="COG1960">
    <property type="taxonomic scope" value="Bacteria"/>
</dbReference>
<comment type="similarity">
    <text evidence="2 6">Belongs to the acyl-CoA dehydrogenase family.</text>
</comment>
<protein>
    <submittedName>
        <fullName evidence="10">Acyl-CoA dehydrogenase</fullName>
    </submittedName>
</protein>
<dbReference type="SUPFAM" id="SSF47203">
    <property type="entry name" value="Acyl-CoA dehydrogenase C-terminal domain-like"/>
    <property type="match status" value="1"/>
</dbReference>
<evidence type="ECO:0000259" key="8">
    <source>
        <dbReference type="Pfam" id="PF02770"/>
    </source>
</evidence>
<dbReference type="STRING" id="1280954.HPO_11044"/>
<reference evidence="10 11" key="1">
    <citation type="journal article" date="2014" name="Antonie Van Leeuwenhoek">
        <title>Hyphomonas beringensis sp. nov. and Hyphomonas chukchiensis sp. nov., isolated from surface seawater of the Bering Sea and Chukchi Sea.</title>
        <authorList>
            <person name="Li C."/>
            <person name="Lai Q."/>
            <person name="Li G."/>
            <person name="Dong C."/>
            <person name="Wang J."/>
            <person name="Liao Y."/>
            <person name="Shao Z."/>
        </authorList>
    </citation>
    <scope>NUCLEOTIDE SEQUENCE [LARGE SCALE GENOMIC DNA]</scope>
    <source>
        <strain evidence="10 11">PS728</strain>
    </source>
</reference>
<dbReference type="InterPro" id="IPR013786">
    <property type="entry name" value="AcylCoA_DH/ox_N"/>
</dbReference>
<sequence length="396" mass="43853">MADTTYLSEEDERQILDSIQKWLEKKVAPVAMQLEHDNIWPADLVADMTELGLFGALIHPDYGGLGLSATTYSKIVTMISEEWMSLSGIFNSHLMMSIVVQKFGTDRQKEYWLPKFAAGELRGSLGLTEPDAGTDLQGIRTVARRKGDKYIVNGTKTWISNAIEGHCVALLVKTDPDAQPRYKGMSILIVPKINPETREPLPGVKNGRKLEKLGYKGIDSGEFIFEDYECDAELSLVGGKEGEGFFMATGGLEIGRINVAARSVGIARRALKESVRYAQLRKTMGKPICEHQAIQLKLGEMAAKTRASELLVQDAAAAYDRGERVDMEAGMAKYFASETAVEVATEAMRIHGGYGYSKEYVIERLYRDAPLMCIGEGTNEMQRIIISKQLVKRNPA</sequence>
<dbReference type="Gene3D" id="2.40.110.10">
    <property type="entry name" value="Butyryl-CoA Dehydrogenase, subunit A, domain 2"/>
    <property type="match status" value="1"/>
</dbReference>
<accession>A0A062VF78</accession>
<dbReference type="EMBL" id="ARYM01000012">
    <property type="protein sequence ID" value="KCZ98134.1"/>
    <property type="molecule type" value="Genomic_DNA"/>
</dbReference>
<dbReference type="OrthoDB" id="9775090at2"/>
<comment type="caution">
    <text evidence="10">The sequence shown here is derived from an EMBL/GenBank/DDBJ whole genome shotgun (WGS) entry which is preliminary data.</text>
</comment>
<keyword evidence="11" id="KW-1185">Reference proteome</keyword>
<dbReference type="InterPro" id="IPR009100">
    <property type="entry name" value="AcylCoA_DH/oxidase_NM_dom_sf"/>
</dbReference>
<dbReference type="GO" id="GO:0050660">
    <property type="term" value="F:flavin adenine dinucleotide binding"/>
    <property type="evidence" value="ECO:0007669"/>
    <property type="project" value="InterPro"/>
</dbReference>
<dbReference type="PANTHER" id="PTHR43884:SF12">
    <property type="entry name" value="ISOVALERYL-COA DEHYDROGENASE, MITOCHONDRIAL-RELATED"/>
    <property type="match status" value="1"/>
</dbReference>
<dbReference type="PIRSF" id="PIRSF016578">
    <property type="entry name" value="HsaA"/>
    <property type="match status" value="1"/>
</dbReference>
<dbReference type="Pfam" id="PF02771">
    <property type="entry name" value="Acyl-CoA_dh_N"/>
    <property type="match status" value="1"/>
</dbReference>
<dbReference type="InterPro" id="IPR009075">
    <property type="entry name" value="AcylCo_DH/oxidase_C"/>
</dbReference>
<feature type="domain" description="Acyl-CoA oxidase/dehydrogenase middle" evidence="8">
    <location>
        <begin position="125"/>
        <end position="227"/>
    </location>
</feature>
<name>A0A062VF78_9PROT</name>
<dbReference type="PANTHER" id="PTHR43884">
    <property type="entry name" value="ACYL-COA DEHYDROGENASE"/>
    <property type="match status" value="1"/>
</dbReference>
<keyword evidence="4 6" id="KW-0274">FAD</keyword>
<evidence type="ECO:0000256" key="6">
    <source>
        <dbReference type="RuleBase" id="RU362125"/>
    </source>
</evidence>
<feature type="domain" description="Acyl-CoA dehydrogenase/oxidase C-terminal" evidence="7">
    <location>
        <begin position="242"/>
        <end position="390"/>
    </location>
</feature>
<evidence type="ECO:0000256" key="5">
    <source>
        <dbReference type="ARBA" id="ARBA00023002"/>
    </source>
</evidence>
<feature type="domain" description="Acyl-CoA dehydrogenase/oxidase N-terminal" evidence="9">
    <location>
        <begin position="10"/>
        <end position="120"/>
    </location>
</feature>
<dbReference type="PATRIC" id="fig|1280954.3.peg.2238"/>
<dbReference type="InterPro" id="IPR037069">
    <property type="entry name" value="AcylCoA_DH/ox_N_sf"/>
</dbReference>
<evidence type="ECO:0000256" key="3">
    <source>
        <dbReference type="ARBA" id="ARBA00022630"/>
    </source>
</evidence>
<evidence type="ECO:0000256" key="1">
    <source>
        <dbReference type="ARBA" id="ARBA00001974"/>
    </source>
</evidence>
<dbReference type="PROSITE" id="PS00072">
    <property type="entry name" value="ACYL_COA_DH_1"/>
    <property type="match status" value="1"/>
</dbReference>
<dbReference type="GO" id="GO:0003995">
    <property type="term" value="F:acyl-CoA dehydrogenase activity"/>
    <property type="evidence" value="ECO:0007669"/>
    <property type="project" value="InterPro"/>
</dbReference>
<evidence type="ECO:0000313" key="10">
    <source>
        <dbReference type="EMBL" id="KCZ98134.1"/>
    </source>
</evidence>
<dbReference type="SUPFAM" id="SSF56645">
    <property type="entry name" value="Acyl-CoA dehydrogenase NM domain-like"/>
    <property type="match status" value="1"/>
</dbReference>
<dbReference type="Pfam" id="PF00441">
    <property type="entry name" value="Acyl-CoA_dh_1"/>
    <property type="match status" value="1"/>
</dbReference>
<dbReference type="FunFam" id="1.20.140.10:FF:000001">
    <property type="entry name" value="Acyl-CoA dehydrogenase"/>
    <property type="match status" value="1"/>
</dbReference>
<gene>
    <name evidence="10" type="ORF">HPO_11044</name>
</gene>
<evidence type="ECO:0000313" key="11">
    <source>
        <dbReference type="Proteomes" id="UP000027100"/>
    </source>
</evidence>
<dbReference type="Proteomes" id="UP000027100">
    <property type="component" value="Unassembled WGS sequence"/>
</dbReference>
<dbReference type="Gene3D" id="1.20.140.10">
    <property type="entry name" value="Butyryl-CoA Dehydrogenase, subunit A, domain 3"/>
    <property type="match status" value="1"/>
</dbReference>
<dbReference type="Pfam" id="PF02770">
    <property type="entry name" value="Acyl-CoA_dh_M"/>
    <property type="match status" value="1"/>
</dbReference>
<evidence type="ECO:0000259" key="7">
    <source>
        <dbReference type="Pfam" id="PF00441"/>
    </source>
</evidence>
<dbReference type="InterPro" id="IPR046373">
    <property type="entry name" value="Acyl-CoA_Oxase/DH_mid-dom_sf"/>
</dbReference>
<dbReference type="Gene3D" id="1.10.540.10">
    <property type="entry name" value="Acyl-CoA dehydrogenase/oxidase, N-terminal domain"/>
    <property type="match status" value="1"/>
</dbReference>
<dbReference type="InterPro" id="IPR006091">
    <property type="entry name" value="Acyl-CoA_Oxase/DH_mid-dom"/>
</dbReference>
<keyword evidence="5 6" id="KW-0560">Oxidoreductase</keyword>
<keyword evidence="3 6" id="KW-0285">Flavoprotein</keyword>
<dbReference type="InterPro" id="IPR006089">
    <property type="entry name" value="Acyl-CoA_DH_CS"/>
</dbReference>
<comment type="cofactor">
    <cofactor evidence="1 6">
        <name>FAD</name>
        <dbReference type="ChEBI" id="CHEBI:57692"/>
    </cofactor>
</comment>
<evidence type="ECO:0000259" key="9">
    <source>
        <dbReference type="Pfam" id="PF02771"/>
    </source>
</evidence>